<dbReference type="Pfam" id="PF07617">
    <property type="entry name" value="DUF1579"/>
    <property type="match status" value="1"/>
</dbReference>
<evidence type="ECO:0008006" key="3">
    <source>
        <dbReference type="Google" id="ProtNLM"/>
    </source>
</evidence>
<evidence type="ECO:0000313" key="2">
    <source>
        <dbReference type="Proteomes" id="UP000519897"/>
    </source>
</evidence>
<dbReference type="InterPro" id="IPR011473">
    <property type="entry name" value="DUF1579"/>
</dbReference>
<name>A0A7W6PQE3_9HYPH</name>
<evidence type="ECO:0000313" key="1">
    <source>
        <dbReference type="EMBL" id="MBB4142829.1"/>
    </source>
</evidence>
<accession>A0A7W6PQE3</accession>
<gene>
    <name evidence="1" type="ORF">GGQ72_001328</name>
</gene>
<dbReference type="AlphaFoldDB" id="A0A7W6PQE3"/>
<reference evidence="1 2" key="1">
    <citation type="submission" date="2020-08" db="EMBL/GenBank/DDBJ databases">
        <title>Genomic Encyclopedia of Type Strains, Phase IV (KMG-IV): sequencing the most valuable type-strain genomes for metagenomic binning, comparative biology and taxonomic classification.</title>
        <authorList>
            <person name="Goeker M."/>
        </authorList>
    </citation>
    <scope>NUCLEOTIDE SEQUENCE [LARGE SCALE GENOMIC DNA]</scope>
    <source>
        <strain evidence="1 2">DSM 29514</strain>
    </source>
</reference>
<dbReference type="RefSeq" id="WP_062552922.1">
    <property type="nucleotide sequence ID" value="NZ_CP049250.1"/>
</dbReference>
<comment type="caution">
    <text evidence="1">The sequence shown here is derived from an EMBL/GenBank/DDBJ whole genome shotgun (WGS) entry which is preliminary data.</text>
</comment>
<protein>
    <recommendedName>
        <fullName evidence="3">DUF1579 domain-containing protein</fullName>
    </recommendedName>
</protein>
<organism evidence="1 2">
    <name type="scientific">Rhizobium rhizoryzae</name>
    <dbReference type="NCBI Taxonomy" id="451876"/>
    <lineage>
        <taxon>Bacteria</taxon>
        <taxon>Pseudomonadati</taxon>
        <taxon>Pseudomonadota</taxon>
        <taxon>Alphaproteobacteria</taxon>
        <taxon>Hyphomicrobiales</taxon>
        <taxon>Rhizobiaceae</taxon>
        <taxon>Rhizobium/Agrobacterium group</taxon>
        <taxon>Rhizobium</taxon>
    </lineage>
</organism>
<keyword evidence="2" id="KW-1185">Reference proteome</keyword>
<dbReference type="Proteomes" id="UP000519897">
    <property type="component" value="Unassembled WGS sequence"/>
</dbReference>
<proteinExistence type="predicted"/>
<dbReference type="EMBL" id="JACIEC010000001">
    <property type="protein sequence ID" value="MBB4142829.1"/>
    <property type="molecule type" value="Genomic_DNA"/>
</dbReference>
<sequence length="156" mass="17768">MMEMPQPREEHAFLNRLVGRWQVSAAEMSDGSDWVETVRSLHGIWFLAEGQGRMPNGQEATTQLTLGHDGRTGKYTGSWIGSMMEHMWVYEGELSADGQSLSLYTNGPSFGDPAVMQDYREQITFTDDDTRVFTSSARQPDGSWNEFMRAEYRRLS</sequence>